<evidence type="ECO:0000313" key="1">
    <source>
        <dbReference type="EMBL" id="GFO49921.1"/>
    </source>
</evidence>
<accession>A0AAV4E1F8</accession>
<evidence type="ECO:0000313" key="2">
    <source>
        <dbReference type="Proteomes" id="UP000735302"/>
    </source>
</evidence>
<gene>
    <name evidence="1" type="ORF">PoB_007642600</name>
</gene>
<sequence length="154" mass="16709">MEQRAILCTKLNRIGPSSDGMVEHSICGQAGPGKRSLSPSEQTPLQYALRPDDQGMTGQGRKLIADWSTGRLWRRTLFRVSGCSLHVPTLAICFKVVVLGSDLCPDLPSRASEDGETRGLRLKTCRGFGLPLSDVTPCLLTRRAASGDTRQNPS</sequence>
<proteinExistence type="predicted"/>
<comment type="caution">
    <text evidence="1">The sequence shown here is derived from an EMBL/GenBank/DDBJ whole genome shotgun (WGS) entry which is preliminary data.</text>
</comment>
<dbReference type="EMBL" id="BLXT01008548">
    <property type="protein sequence ID" value="GFO49921.1"/>
    <property type="molecule type" value="Genomic_DNA"/>
</dbReference>
<dbReference type="Proteomes" id="UP000735302">
    <property type="component" value="Unassembled WGS sequence"/>
</dbReference>
<name>A0AAV4E1F8_9GAST</name>
<keyword evidence="2" id="KW-1185">Reference proteome</keyword>
<reference evidence="1 2" key="1">
    <citation type="journal article" date="2021" name="Elife">
        <title>Chloroplast acquisition without the gene transfer in kleptoplastic sea slugs, Plakobranchus ocellatus.</title>
        <authorList>
            <person name="Maeda T."/>
            <person name="Takahashi S."/>
            <person name="Yoshida T."/>
            <person name="Shimamura S."/>
            <person name="Takaki Y."/>
            <person name="Nagai Y."/>
            <person name="Toyoda A."/>
            <person name="Suzuki Y."/>
            <person name="Arimoto A."/>
            <person name="Ishii H."/>
            <person name="Satoh N."/>
            <person name="Nishiyama T."/>
            <person name="Hasebe M."/>
            <person name="Maruyama T."/>
            <person name="Minagawa J."/>
            <person name="Obokata J."/>
            <person name="Shigenobu S."/>
        </authorList>
    </citation>
    <scope>NUCLEOTIDE SEQUENCE [LARGE SCALE GENOMIC DNA]</scope>
</reference>
<protein>
    <submittedName>
        <fullName evidence="1">Uncharacterized protein</fullName>
    </submittedName>
</protein>
<organism evidence="1 2">
    <name type="scientific">Plakobranchus ocellatus</name>
    <dbReference type="NCBI Taxonomy" id="259542"/>
    <lineage>
        <taxon>Eukaryota</taxon>
        <taxon>Metazoa</taxon>
        <taxon>Spiralia</taxon>
        <taxon>Lophotrochozoa</taxon>
        <taxon>Mollusca</taxon>
        <taxon>Gastropoda</taxon>
        <taxon>Heterobranchia</taxon>
        <taxon>Euthyneura</taxon>
        <taxon>Panpulmonata</taxon>
        <taxon>Sacoglossa</taxon>
        <taxon>Placobranchoidea</taxon>
        <taxon>Plakobranchidae</taxon>
        <taxon>Plakobranchus</taxon>
    </lineage>
</organism>
<dbReference type="AlphaFoldDB" id="A0AAV4E1F8"/>